<dbReference type="WBParaSite" id="Hba_18590">
    <property type="protein sequence ID" value="Hba_18590"/>
    <property type="gene ID" value="Hba_18590"/>
</dbReference>
<feature type="domain" description="Helicase C-terminal" evidence="1">
    <location>
        <begin position="79"/>
        <end position="218"/>
    </location>
</feature>
<keyword evidence="2" id="KW-1185">Reference proteome</keyword>
<dbReference type="GO" id="GO:0043186">
    <property type="term" value="C:P granule"/>
    <property type="evidence" value="ECO:0007669"/>
    <property type="project" value="UniProtKB-ARBA"/>
</dbReference>
<sequence>MAGYDPHNRMFNTGVTVCSLYQGGNINGRRNITQDIVIAVPQSVLNRLDEESIDLSKLHLLIIDEADKMVDDMRGFGREIIRFYKKSSVIFVEKKITCNYLACYLQQKGYDFLPLNGDYDHEYVSSTLSFLKSGSIQGVVATNKLARGQDIPDVDHVIVFEMAEDFNDYCHRIGRTGRIGRGGRATVLLSLTNITDIKHIPALVKAAATLLLLRICLT</sequence>
<dbReference type="InterPro" id="IPR027417">
    <property type="entry name" value="P-loop_NTPase"/>
</dbReference>
<dbReference type="SUPFAM" id="SSF52540">
    <property type="entry name" value="P-loop containing nucleoside triphosphate hydrolases"/>
    <property type="match status" value="1"/>
</dbReference>
<dbReference type="PROSITE" id="PS00039">
    <property type="entry name" value="DEAD_ATP_HELICASE"/>
    <property type="match status" value="1"/>
</dbReference>
<dbReference type="Proteomes" id="UP000095283">
    <property type="component" value="Unplaced"/>
</dbReference>
<dbReference type="InterPro" id="IPR000629">
    <property type="entry name" value="RNA-helicase_DEAD-box_CS"/>
</dbReference>
<proteinExistence type="predicted"/>
<dbReference type="AlphaFoldDB" id="A0A1I7XLJ1"/>
<evidence type="ECO:0000259" key="1">
    <source>
        <dbReference type="PROSITE" id="PS51194"/>
    </source>
</evidence>
<reference evidence="3" key="1">
    <citation type="submission" date="2016-11" db="UniProtKB">
        <authorList>
            <consortium name="WormBaseParasite"/>
        </authorList>
    </citation>
    <scope>IDENTIFICATION</scope>
</reference>
<evidence type="ECO:0000313" key="2">
    <source>
        <dbReference type="Proteomes" id="UP000095283"/>
    </source>
</evidence>
<organism evidence="2 3">
    <name type="scientific">Heterorhabditis bacteriophora</name>
    <name type="common">Entomopathogenic nematode worm</name>
    <dbReference type="NCBI Taxonomy" id="37862"/>
    <lineage>
        <taxon>Eukaryota</taxon>
        <taxon>Metazoa</taxon>
        <taxon>Ecdysozoa</taxon>
        <taxon>Nematoda</taxon>
        <taxon>Chromadorea</taxon>
        <taxon>Rhabditida</taxon>
        <taxon>Rhabditina</taxon>
        <taxon>Rhabditomorpha</taxon>
        <taxon>Strongyloidea</taxon>
        <taxon>Heterorhabditidae</taxon>
        <taxon>Heterorhabditis</taxon>
    </lineage>
</organism>
<accession>A0A1I7XLJ1</accession>
<evidence type="ECO:0000313" key="3">
    <source>
        <dbReference type="WBParaSite" id="Hba_18590"/>
    </source>
</evidence>
<dbReference type="InterPro" id="IPR001650">
    <property type="entry name" value="Helicase_C-like"/>
</dbReference>
<name>A0A1I7XLJ1_HETBA</name>
<protein>
    <submittedName>
        <fullName evidence="3">Helicase C-terminal domain-containing protein</fullName>
    </submittedName>
</protein>
<dbReference type="PROSITE" id="PS51194">
    <property type="entry name" value="HELICASE_CTER"/>
    <property type="match status" value="1"/>
</dbReference>
<dbReference type="Pfam" id="PF00271">
    <property type="entry name" value="Helicase_C"/>
    <property type="match status" value="1"/>
</dbReference>
<dbReference type="SMART" id="SM00490">
    <property type="entry name" value="HELICc"/>
    <property type="match status" value="1"/>
</dbReference>
<dbReference type="PANTHER" id="PTHR47958">
    <property type="entry name" value="ATP-DEPENDENT RNA HELICASE DBP3"/>
    <property type="match status" value="1"/>
</dbReference>
<dbReference type="Gene3D" id="3.40.50.300">
    <property type="entry name" value="P-loop containing nucleotide triphosphate hydrolases"/>
    <property type="match status" value="1"/>
</dbReference>